<evidence type="ECO:0000256" key="1">
    <source>
        <dbReference type="ARBA" id="ARBA00004651"/>
    </source>
</evidence>
<feature type="transmembrane region" description="Helical" evidence="6">
    <location>
        <begin position="81"/>
        <end position="99"/>
    </location>
</feature>
<evidence type="ECO:0000313" key="8">
    <source>
        <dbReference type="Proteomes" id="UP000030153"/>
    </source>
</evidence>
<name>A0A0A2V1M3_9BACI</name>
<dbReference type="InterPro" id="IPR001851">
    <property type="entry name" value="ABC_transp_permease"/>
</dbReference>
<keyword evidence="8" id="KW-1185">Reference proteome</keyword>
<proteinExistence type="predicted"/>
<evidence type="ECO:0000256" key="4">
    <source>
        <dbReference type="ARBA" id="ARBA00022989"/>
    </source>
</evidence>
<sequence length="348" mass="37241">MLTNQRFINVLIPIISVILGLLAGAIIMLSFGYNPIEGYGALYEGAFGNSYFTGETIVKVAPLILSGIAVAFAFRTGLFNIGVEGQVFVGWLASVWVGISFEAPMIIHLPLAILSAGVAGALWGFVPGFLKAKFGVHEVIVSIMMNYIALHTCNALIRNVLTDRLDSTEPVADSASLSSQLFYEWTGSRLHWGAVVALALAFVMWFILEKTTKGYELRSVGFNQNASNYAGMNVNRNIVYSFLISGSFAGIAGAMQGLGTYGNMFVQSSFTNIGFDGIAVALLGGNTALGSVFGAFLFGTLKNGAGSMPLVANIPKELVDIIVALIIFFVASGYIIRWALTRVKREGK</sequence>
<comment type="caution">
    <text evidence="7">The sequence shown here is derived from an EMBL/GenBank/DDBJ whole genome shotgun (WGS) entry which is preliminary data.</text>
</comment>
<feature type="transmembrane region" description="Helical" evidence="6">
    <location>
        <begin position="7"/>
        <end position="31"/>
    </location>
</feature>
<dbReference type="Proteomes" id="UP000030153">
    <property type="component" value="Unassembled WGS sequence"/>
</dbReference>
<dbReference type="OrthoDB" id="45037at2"/>
<dbReference type="GO" id="GO:0005886">
    <property type="term" value="C:plasma membrane"/>
    <property type="evidence" value="ECO:0007669"/>
    <property type="project" value="UniProtKB-SubCell"/>
</dbReference>
<dbReference type="Pfam" id="PF02653">
    <property type="entry name" value="BPD_transp_2"/>
    <property type="match status" value="1"/>
</dbReference>
<feature type="transmembrane region" description="Helical" evidence="6">
    <location>
        <begin position="278"/>
        <end position="298"/>
    </location>
</feature>
<evidence type="ECO:0000256" key="2">
    <source>
        <dbReference type="ARBA" id="ARBA00022475"/>
    </source>
</evidence>
<dbReference type="AlphaFoldDB" id="A0A0A2V1M3"/>
<dbReference type="PANTHER" id="PTHR47089:SF1">
    <property type="entry name" value="GUANOSINE ABC TRANSPORTER PERMEASE PROTEIN NUPP"/>
    <property type="match status" value="1"/>
</dbReference>
<organism evidence="7 8">
    <name type="scientific">Pontibacillus chungwhensis BH030062</name>
    <dbReference type="NCBI Taxonomy" id="1385513"/>
    <lineage>
        <taxon>Bacteria</taxon>
        <taxon>Bacillati</taxon>
        <taxon>Bacillota</taxon>
        <taxon>Bacilli</taxon>
        <taxon>Bacillales</taxon>
        <taxon>Bacillaceae</taxon>
        <taxon>Pontibacillus</taxon>
    </lineage>
</organism>
<feature type="transmembrane region" description="Helical" evidence="6">
    <location>
        <begin position="190"/>
        <end position="208"/>
    </location>
</feature>
<dbReference type="CDD" id="cd06580">
    <property type="entry name" value="TM_PBP1_transp_TpRbsC_like"/>
    <property type="match status" value="1"/>
</dbReference>
<dbReference type="RefSeq" id="WP_036778836.1">
    <property type="nucleotide sequence ID" value="NZ_AVBG01000001.1"/>
</dbReference>
<evidence type="ECO:0000256" key="5">
    <source>
        <dbReference type="ARBA" id="ARBA00023136"/>
    </source>
</evidence>
<feature type="transmembrane region" description="Helical" evidence="6">
    <location>
        <begin position="105"/>
        <end position="126"/>
    </location>
</feature>
<gene>
    <name evidence="7" type="ORF">N780_11255</name>
</gene>
<feature type="transmembrane region" description="Helical" evidence="6">
    <location>
        <begin position="238"/>
        <end position="258"/>
    </location>
</feature>
<keyword evidence="4 6" id="KW-1133">Transmembrane helix</keyword>
<evidence type="ECO:0000313" key="7">
    <source>
        <dbReference type="EMBL" id="KGP92918.1"/>
    </source>
</evidence>
<protein>
    <submittedName>
        <fullName evidence="7">Branched-chain amino acid ABC transporter permease</fullName>
    </submittedName>
</protein>
<dbReference type="STRING" id="1385513.N780_11255"/>
<dbReference type="GO" id="GO:0022857">
    <property type="term" value="F:transmembrane transporter activity"/>
    <property type="evidence" value="ECO:0007669"/>
    <property type="project" value="InterPro"/>
</dbReference>
<reference evidence="7 8" key="1">
    <citation type="submission" date="2013-08" db="EMBL/GenBank/DDBJ databases">
        <title>Genome of Pontibacillus chungwhensis.</title>
        <authorList>
            <person name="Wang Q."/>
            <person name="Wang G."/>
        </authorList>
    </citation>
    <scope>NUCLEOTIDE SEQUENCE [LARGE SCALE GENOMIC DNA]</scope>
    <source>
        <strain evidence="7 8">BH030062</strain>
    </source>
</reference>
<feature type="transmembrane region" description="Helical" evidence="6">
    <location>
        <begin position="318"/>
        <end position="340"/>
    </location>
</feature>
<accession>A0A0A2V1M3</accession>
<keyword evidence="3 6" id="KW-0812">Transmembrane</keyword>
<dbReference type="eggNOG" id="COG4603">
    <property type="taxonomic scope" value="Bacteria"/>
</dbReference>
<evidence type="ECO:0000256" key="3">
    <source>
        <dbReference type="ARBA" id="ARBA00022692"/>
    </source>
</evidence>
<comment type="subcellular location">
    <subcellularLocation>
        <location evidence="1">Cell membrane</location>
        <topology evidence="1">Multi-pass membrane protein</topology>
    </subcellularLocation>
</comment>
<evidence type="ECO:0000256" key="6">
    <source>
        <dbReference type="SAM" id="Phobius"/>
    </source>
</evidence>
<feature type="transmembrane region" description="Helical" evidence="6">
    <location>
        <begin position="51"/>
        <end position="74"/>
    </location>
</feature>
<dbReference type="EMBL" id="AVBG01000001">
    <property type="protein sequence ID" value="KGP92918.1"/>
    <property type="molecule type" value="Genomic_DNA"/>
</dbReference>
<keyword evidence="5 6" id="KW-0472">Membrane</keyword>
<dbReference type="PANTHER" id="PTHR47089">
    <property type="entry name" value="ABC TRANSPORTER, PERMEASE PROTEIN"/>
    <property type="match status" value="1"/>
</dbReference>
<keyword evidence="2" id="KW-1003">Cell membrane</keyword>
<feature type="transmembrane region" description="Helical" evidence="6">
    <location>
        <begin position="138"/>
        <end position="157"/>
    </location>
</feature>